<sequence length="229" mass="25796">MNVQSSLTKNWILLRYAVEINHYSPLSTPNSTSSNEQQQPQRQIIDCSEGLLCLNLTTTQQLYVIRDETEKIECIDLLTTDSSSIIGTYTGDSLLMSYVIPSDNIQRKFLVKFASTATQNARQHCEDCVKLLSNSITITHFDSISLTSSSSSSMTNPIEKLNSIVSIDDMIKVLMGDNSIQLSTYYNQEISYDDYQTKDCLEKYLCDETFPDFVANVAAILDTMKDSQK</sequence>
<name>A0A815FUL9_9BILA</name>
<dbReference type="PANTHER" id="PTHR34921:SF1">
    <property type="entry name" value="MEIOTIC RECOMBINATION PROTEIN REC114"/>
    <property type="match status" value="1"/>
</dbReference>
<comment type="caution">
    <text evidence="1">The sequence shown here is derived from an EMBL/GenBank/DDBJ whole genome shotgun (WGS) entry which is preliminary data.</text>
</comment>
<dbReference type="PANTHER" id="PTHR34921">
    <property type="entry name" value="MEIOTIC RECOMBINATION PROTEIN REC114"/>
    <property type="match status" value="1"/>
</dbReference>
<gene>
    <name evidence="1" type="ORF">BJG266_LOCUS33841</name>
    <name evidence="2" type="ORF">QVE165_LOCUS51029</name>
</gene>
<evidence type="ECO:0000313" key="3">
    <source>
        <dbReference type="Proteomes" id="UP000663832"/>
    </source>
</evidence>
<evidence type="ECO:0000313" key="1">
    <source>
        <dbReference type="EMBL" id="CAF1330271.1"/>
    </source>
</evidence>
<dbReference type="EMBL" id="CAJNOM010001060">
    <property type="protein sequence ID" value="CAF1589298.1"/>
    <property type="molecule type" value="Genomic_DNA"/>
</dbReference>
<dbReference type="Proteomes" id="UP000663877">
    <property type="component" value="Unassembled WGS sequence"/>
</dbReference>
<organism evidence="1 4">
    <name type="scientific">Adineta steineri</name>
    <dbReference type="NCBI Taxonomy" id="433720"/>
    <lineage>
        <taxon>Eukaryota</taxon>
        <taxon>Metazoa</taxon>
        <taxon>Spiralia</taxon>
        <taxon>Gnathifera</taxon>
        <taxon>Rotifera</taxon>
        <taxon>Eurotatoria</taxon>
        <taxon>Bdelloidea</taxon>
        <taxon>Adinetida</taxon>
        <taxon>Adinetidae</taxon>
        <taxon>Adineta</taxon>
    </lineage>
</organism>
<reference evidence="1" key="1">
    <citation type="submission" date="2021-02" db="EMBL/GenBank/DDBJ databases">
        <authorList>
            <person name="Nowell W R."/>
        </authorList>
    </citation>
    <scope>NUCLEOTIDE SEQUENCE</scope>
</reference>
<dbReference type="AlphaFoldDB" id="A0A815FUL9"/>
<keyword evidence="3" id="KW-1185">Reference proteome</keyword>
<dbReference type="EMBL" id="CAJNOI010000690">
    <property type="protein sequence ID" value="CAF1330271.1"/>
    <property type="molecule type" value="Genomic_DNA"/>
</dbReference>
<proteinExistence type="predicted"/>
<evidence type="ECO:0000313" key="2">
    <source>
        <dbReference type="EMBL" id="CAF1589298.1"/>
    </source>
</evidence>
<dbReference type="OrthoDB" id="10011608at2759"/>
<protein>
    <submittedName>
        <fullName evidence="1">Uncharacterized protein</fullName>
    </submittedName>
</protein>
<evidence type="ECO:0000313" key="4">
    <source>
        <dbReference type="Proteomes" id="UP000663877"/>
    </source>
</evidence>
<dbReference type="Proteomes" id="UP000663832">
    <property type="component" value="Unassembled WGS sequence"/>
</dbReference>
<dbReference type="InterPro" id="IPR029168">
    <property type="entry name" value="REC114L"/>
</dbReference>
<accession>A0A815FUL9</accession>